<dbReference type="InterPro" id="IPR058627">
    <property type="entry name" value="MdtA-like_C"/>
</dbReference>
<reference evidence="5 6" key="1">
    <citation type="submission" date="2018-04" db="EMBL/GenBank/DDBJ databases">
        <title>Denitrifier Microvirgula.</title>
        <authorList>
            <person name="Anderson E."/>
            <person name="Jang J."/>
            <person name="Ishii S."/>
        </authorList>
    </citation>
    <scope>NUCLEOTIDE SEQUENCE [LARGE SCALE GENOMIC DNA]</scope>
    <source>
        <strain evidence="5 6">BE2.4</strain>
    </source>
</reference>
<feature type="domain" description="CzcB-like barrel-sandwich hybrid" evidence="4">
    <location>
        <begin position="100"/>
        <end position="238"/>
    </location>
</feature>
<keyword evidence="2" id="KW-0175">Coiled coil</keyword>
<dbReference type="PANTHER" id="PTHR30469">
    <property type="entry name" value="MULTIDRUG RESISTANCE PROTEIN MDTA"/>
    <property type="match status" value="1"/>
</dbReference>
<evidence type="ECO:0000259" key="4">
    <source>
        <dbReference type="Pfam" id="PF25973"/>
    </source>
</evidence>
<evidence type="ECO:0000313" key="6">
    <source>
        <dbReference type="Proteomes" id="UP000244173"/>
    </source>
</evidence>
<sequence length="398" mass="40892">MSGKTIFSFTAYACRIFPKPCACPSGAWSTPDFHRLDILPMPRLLPVLLTLLIAACSGGARDDGPKGPPPVSVSLETARITPIEQRARALAVVEAINAPDVVAEVDGRVIAVLADVGQSVHAGQPLARLDSADAASKRLAAEADVARLAALAGQAESEWRRGRELAGQGFISASAVDDLAAKARAARAQHAAASAQAAQARRDAARTTVLAPIAGRIDARLVGVGDYATAGKPLFVLSGEQGGLRLRLGLTGRDPQAIRPGLTVRVYRDNAGPLDVQVSDVRPAVDSNSGAIIALAALPAGSSLTAGQALPADLVLARRDALSVPQISVVDRPAGRVVYVAAGSKVSAHPVKTGIEQDGRIEILDGLKAGDCVVADGAGFLTDGAAIRDKSARPEAAR</sequence>
<protein>
    <submittedName>
        <fullName evidence="5">Efflux RND transporter periplasmic adaptor subunit</fullName>
    </submittedName>
</protein>
<dbReference type="Gene3D" id="2.40.50.100">
    <property type="match status" value="1"/>
</dbReference>
<evidence type="ECO:0000313" key="5">
    <source>
        <dbReference type="EMBL" id="AVY93669.1"/>
    </source>
</evidence>
<dbReference type="GO" id="GO:1990281">
    <property type="term" value="C:efflux pump complex"/>
    <property type="evidence" value="ECO:0007669"/>
    <property type="project" value="TreeGrafter"/>
</dbReference>
<dbReference type="Pfam" id="PF25973">
    <property type="entry name" value="BSH_CzcB"/>
    <property type="match status" value="1"/>
</dbReference>
<dbReference type="AlphaFoldDB" id="A0A2S0P8F6"/>
<proteinExistence type="inferred from homology"/>
<accession>A0A2S0P8F6</accession>
<feature type="coiled-coil region" evidence="2">
    <location>
        <begin position="176"/>
        <end position="203"/>
    </location>
</feature>
<keyword evidence="6" id="KW-1185">Reference proteome</keyword>
<evidence type="ECO:0000256" key="2">
    <source>
        <dbReference type="SAM" id="Coils"/>
    </source>
</evidence>
<evidence type="ECO:0000259" key="3">
    <source>
        <dbReference type="Pfam" id="PF25967"/>
    </source>
</evidence>
<dbReference type="EMBL" id="CP028519">
    <property type="protein sequence ID" value="AVY93669.1"/>
    <property type="molecule type" value="Genomic_DNA"/>
</dbReference>
<comment type="similarity">
    <text evidence="1">Belongs to the membrane fusion protein (MFP) (TC 8.A.1) family.</text>
</comment>
<evidence type="ECO:0000256" key="1">
    <source>
        <dbReference type="ARBA" id="ARBA00009477"/>
    </source>
</evidence>
<dbReference type="GO" id="GO:0015562">
    <property type="term" value="F:efflux transmembrane transporter activity"/>
    <property type="evidence" value="ECO:0007669"/>
    <property type="project" value="TreeGrafter"/>
</dbReference>
<dbReference type="Gene3D" id="1.10.287.470">
    <property type="entry name" value="Helix hairpin bin"/>
    <property type="match status" value="1"/>
</dbReference>
<dbReference type="InterPro" id="IPR058647">
    <property type="entry name" value="BSH_CzcB-like"/>
</dbReference>
<dbReference type="Pfam" id="PF25967">
    <property type="entry name" value="RND-MFP_C"/>
    <property type="match status" value="1"/>
</dbReference>
<dbReference type="Gene3D" id="2.40.30.170">
    <property type="match status" value="1"/>
</dbReference>
<organism evidence="5 6">
    <name type="scientific">Microvirgula aerodenitrificans</name>
    <dbReference type="NCBI Taxonomy" id="57480"/>
    <lineage>
        <taxon>Bacteria</taxon>
        <taxon>Pseudomonadati</taxon>
        <taxon>Pseudomonadota</taxon>
        <taxon>Betaproteobacteria</taxon>
        <taxon>Neisseriales</taxon>
        <taxon>Aquaspirillaceae</taxon>
        <taxon>Microvirgula</taxon>
    </lineage>
</organism>
<dbReference type="STRING" id="1122240.GCA_000620105_01274"/>
<dbReference type="SUPFAM" id="SSF111369">
    <property type="entry name" value="HlyD-like secretion proteins"/>
    <property type="match status" value="1"/>
</dbReference>
<gene>
    <name evidence="5" type="ORF">DAI18_06130</name>
</gene>
<feature type="domain" description="Multidrug resistance protein MdtA-like C-terminal permuted SH3" evidence="3">
    <location>
        <begin position="320"/>
        <end position="378"/>
    </location>
</feature>
<dbReference type="Gene3D" id="2.40.420.20">
    <property type="match status" value="1"/>
</dbReference>
<dbReference type="Proteomes" id="UP000244173">
    <property type="component" value="Chromosome"/>
</dbReference>
<dbReference type="InterPro" id="IPR006143">
    <property type="entry name" value="RND_pump_MFP"/>
</dbReference>
<dbReference type="PANTHER" id="PTHR30469:SF38">
    <property type="entry name" value="HLYD FAMILY SECRETION PROTEIN"/>
    <property type="match status" value="1"/>
</dbReference>
<name>A0A2S0P8F6_9NEIS</name>
<dbReference type="NCBIfam" id="TIGR01730">
    <property type="entry name" value="RND_mfp"/>
    <property type="match status" value="1"/>
</dbReference>
<dbReference type="KEGG" id="maer:DAI18_06130"/>